<organism evidence="1 2">
    <name type="scientific">Alienimonas californiensis</name>
    <dbReference type="NCBI Taxonomy" id="2527989"/>
    <lineage>
        <taxon>Bacteria</taxon>
        <taxon>Pseudomonadati</taxon>
        <taxon>Planctomycetota</taxon>
        <taxon>Planctomycetia</taxon>
        <taxon>Planctomycetales</taxon>
        <taxon>Planctomycetaceae</taxon>
        <taxon>Alienimonas</taxon>
    </lineage>
</organism>
<dbReference type="KEGG" id="acaf:CA12_42570"/>
<gene>
    <name evidence="1" type="ORF">CA12_42570</name>
</gene>
<dbReference type="RefSeq" id="WP_145361089.1">
    <property type="nucleotide sequence ID" value="NZ_CP036265.1"/>
</dbReference>
<accession>A0A517PFG0</accession>
<sequence length="174" mass="18770">MSGVEALVGQWTLIAAVQITDELPVEDEGVAGGRPPEMAAWLRGDGGDLAPNGSPAAGLTLTVRADGRFEERFLRAAELGVTVEFYDRHGIATLPPEPFDGRLRTIDGKAWAAPTGDGPPLIASDDSPVRYDEGDTVVSEQFSVREGRLLRTQNVVTDELYLSRSVFIYDRATP</sequence>
<keyword evidence="2" id="KW-1185">Reference proteome</keyword>
<dbReference type="EMBL" id="CP036265">
    <property type="protein sequence ID" value="QDT18117.1"/>
    <property type="molecule type" value="Genomic_DNA"/>
</dbReference>
<dbReference type="OrthoDB" id="265728at2"/>
<dbReference type="AlphaFoldDB" id="A0A517PFG0"/>
<evidence type="ECO:0008006" key="3">
    <source>
        <dbReference type="Google" id="ProtNLM"/>
    </source>
</evidence>
<name>A0A517PFG0_9PLAN</name>
<protein>
    <recommendedName>
        <fullName evidence="3">Lipocalin-like domain-containing protein</fullName>
    </recommendedName>
</protein>
<reference evidence="1 2" key="1">
    <citation type="submission" date="2019-02" db="EMBL/GenBank/DDBJ databases">
        <title>Deep-cultivation of Planctomycetes and their phenomic and genomic characterization uncovers novel biology.</title>
        <authorList>
            <person name="Wiegand S."/>
            <person name="Jogler M."/>
            <person name="Boedeker C."/>
            <person name="Pinto D."/>
            <person name="Vollmers J."/>
            <person name="Rivas-Marin E."/>
            <person name="Kohn T."/>
            <person name="Peeters S.H."/>
            <person name="Heuer A."/>
            <person name="Rast P."/>
            <person name="Oberbeckmann S."/>
            <person name="Bunk B."/>
            <person name="Jeske O."/>
            <person name="Meyerdierks A."/>
            <person name="Storesund J.E."/>
            <person name="Kallscheuer N."/>
            <person name="Luecker S."/>
            <person name="Lage O.M."/>
            <person name="Pohl T."/>
            <person name="Merkel B.J."/>
            <person name="Hornburger P."/>
            <person name="Mueller R.-W."/>
            <person name="Bruemmer F."/>
            <person name="Labrenz M."/>
            <person name="Spormann A.M."/>
            <person name="Op den Camp H."/>
            <person name="Overmann J."/>
            <person name="Amann R."/>
            <person name="Jetten M.S.M."/>
            <person name="Mascher T."/>
            <person name="Medema M.H."/>
            <person name="Devos D.P."/>
            <person name="Kaster A.-K."/>
            <person name="Ovreas L."/>
            <person name="Rohde M."/>
            <person name="Galperin M.Y."/>
            <person name="Jogler C."/>
        </authorList>
    </citation>
    <scope>NUCLEOTIDE SEQUENCE [LARGE SCALE GENOMIC DNA]</scope>
    <source>
        <strain evidence="1 2">CA12</strain>
    </source>
</reference>
<evidence type="ECO:0000313" key="1">
    <source>
        <dbReference type="EMBL" id="QDT18117.1"/>
    </source>
</evidence>
<proteinExistence type="predicted"/>
<dbReference type="Proteomes" id="UP000318741">
    <property type="component" value="Chromosome"/>
</dbReference>
<evidence type="ECO:0000313" key="2">
    <source>
        <dbReference type="Proteomes" id="UP000318741"/>
    </source>
</evidence>